<dbReference type="EMBL" id="CAJOBR010008703">
    <property type="protein sequence ID" value="CAF4883087.1"/>
    <property type="molecule type" value="Genomic_DNA"/>
</dbReference>
<dbReference type="OrthoDB" id="10024792at2759"/>
<dbReference type="EMBL" id="CAJOBP010000378">
    <property type="protein sequence ID" value="CAF4170012.1"/>
    <property type="molecule type" value="Genomic_DNA"/>
</dbReference>
<proteinExistence type="predicted"/>
<evidence type="ECO:0000313" key="7">
    <source>
        <dbReference type="EMBL" id="CAF4883087.1"/>
    </source>
</evidence>
<evidence type="ECO:0000256" key="1">
    <source>
        <dbReference type="SAM" id="Phobius"/>
    </source>
</evidence>
<dbReference type="EMBL" id="CAJNXB010000060">
    <property type="protein sequence ID" value="CAF3012969.1"/>
    <property type="molecule type" value="Genomic_DNA"/>
</dbReference>
<dbReference type="EMBL" id="CAJOBO010000668">
    <property type="protein sequence ID" value="CAF4268902.1"/>
    <property type="molecule type" value="Genomic_DNA"/>
</dbReference>
<protein>
    <submittedName>
        <fullName evidence="5">Uncharacterized protein</fullName>
    </submittedName>
</protein>
<reference evidence="5" key="1">
    <citation type="submission" date="2021-02" db="EMBL/GenBank/DDBJ databases">
        <authorList>
            <person name="Nowell W R."/>
        </authorList>
    </citation>
    <scope>NUCLEOTIDE SEQUENCE</scope>
</reference>
<dbReference type="EMBL" id="CAJNYD010000069">
    <property type="protein sequence ID" value="CAF3207192.1"/>
    <property type="molecule type" value="Genomic_DNA"/>
</dbReference>
<sequence>MSNTSIISTISSNENFKVKRKHNSQENSSCCARYWFIIITSVLSLFLVIASVLLTYTLNKQAEREQKRQIIKNEFKRKHQVTNKVLDKIMKDGLVYKWIKSQKGSIATTFKELFTDISETLFDS</sequence>
<evidence type="ECO:0000313" key="4">
    <source>
        <dbReference type="EMBL" id="CAF3308453.1"/>
    </source>
</evidence>
<name>A0A819Z8S8_9BILA</name>
<organism evidence="5 8">
    <name type="scientific">Rotaria socialis</name>
    <dbReference type="NCBI Taxonomy" id="392032"/>
    <lineage>
        <taxon>Eukaryota</taxon>
        <taxon>Metazoa</taxon>
        <taxon>Spiralia</taxon>
        <taxon>Gnathifera</taxon>
        <taxon>Rotifera</taxon>
        <taxon>Eurotatoria</taxon>
        <taxon>Bdelloidea</taxon>
        <taxon>Philodinida</taxon>
        <taxon>Philodinidae</taxon>
        <taxon>Rotaria</taxon>
    </lineage>
</organism>
<keyword evidence="1" id="KW-0812">Transmembrane</keyword>
<dbReference type="EMBL" id="CAJNYT010000033">
    <property type="protein sequence ID" value="CAF3308453.1"/>
    <property type="molecule type" value="Genomic_DNA"/>
</dbReference>
<keyword evidence="1" id="KW-0472">Membrane</keyword>
<feature type="transmembrane region" description="Helical" evidence="1">
    <location>
        <begin position="34"/>
        <end position="58"/>
    </location>
</feature>
<dbReference type="Proteomes" id="UP000663872">
    <property type="component" value="Unassembled WGS sequence"/>
</dbReference>
<evidence type="ECO:0000313" key="8">
    <source>
        <dbReference type="Proteomes" id="UP000663873"/>
    </source>
</evidence>
<dbReference type="Proteomes" id="UP000663873">
    <property type="component" value="Unassembled WGS sequence"/>
</dbReference>
<keyword evidence="1" id="KW-1133">Transmembrane helix</keyword>
<dbReference type="AlphaFoldDB" id="A0A819Z8S8"/>
<accession>A0A819Z8S8</accession>
<dbReference type="Proteomes" id="UP000663833">
    <property type="component" value="Unassembled WGS sequence"/>
</dbReference>
<dbReference type="Proteomes" id="UP000663851">
    <property type="component" value="Unassembled WGS sequence"/>
</dbReference>
<dbReference type="Proteomes" id="UP000663848">
    <property type="component" value="Unassembled WGS sequence"/>
</dbReference>
<evidence type="ECO:0000313" key="6">
    <source>
        <dbReference type="EMBL" id="CAF4268902.1"/>
    </source>
</evidence>
<evidence type="ECO:0000313" key="2">
    <source>
        <dbReference type="EMBL" id="CAF3012969.1"/>
    </source>
</evidence>
<keyword evidence="8" id="KW-1185">Reference proteome</keyword>
<evidence type="ECO:0000313" key="5">
    <source>
        <dbReference type="EMBL" id="CAF4170012.1"/>
    </source>
</evidence>
<comment type="caution">
    <text evidence="5">The sequence shown here is derived from an EMBL/GenBank/DDBJ whole genome shotgun (WGS) entry which is preliminary data.</text>
</comment>
<dbReference type="Proteomes" id="UP000663825">
    <property type="component" value="Unassembled WGS sequence"/>
</dbReference>
<evidence type="ECO:0000313" key="3">
    <source>
        <dbReference type="EMBL" id="CAF3207192.1"/>
    </source>
</evidence>
<gene>
    <name evidence="4" type="ORF">GRG538_LOCUS1263</name>
    <name evidence="6" type="ORF">HFQ381_LOCUS11543</name>
    <name evidence="3" type="ORF">LUA448_LOCUS2577</name>
    <name evidence="7" type="ORF">QYT958_LOCUS29509</name>
    <name evidence="2" type="ORF">TIS948_LOCUS2043</name>
    <name evidence="5" type="ORF">UJA718_LOCUS4634</name>
</gene>